<sequence length="86" mass="9594">MSERMHKGGKNSQPSQKVTDLNSNPSFELLALSQLPLETFATYIAQHPFNPSSNIQLQLFCATSRLNAYSIHIGSWDTHKKASNMS</sequence>
<evidence type="ECO:0000313" key="2">
    <source>
        <dbReference type="EMBL" id="RJY13456.1"/>
    </source>
</evidence>
<feature type="compositionally biased region" description="Polar residues" evidence="1">
    <location>
        <begin position="10"/>
        <end position="22"/>
    </location>
</feature>
<dbReference type="AlphaFoldDB" id="A0A3A6U5I1"/>
<comment type="caution">
    <text evidence="2">The sequence shown here is derived from an EMBL/GenBank/DDBJ whole genome shotgun (WGS) entry which is preliminary data.</text>
</comment>
<reference evidence="2 3" key="1">
    <citation type="submission" date="2018-09" db="EMBL/GenBank/DDBJ databases">
        <title>Phylogeny of the Shewanellaceae, and recommendation for two new genera, Pseudoshewanella and Parashewanella.</title>
        <authorList>
            <person name="Wang G."/>
        </authorList>
    </citation>
    <scope>NUCLEOTIDE SEQUENCE [LARGE SCALE GENOMIC DNA]</scope>
    <source>
        <strain evidence="2 3">KCTC 22492</strain>
    </source>
</reference>
<keyword evidence="3" id="KW-1185">Reference proteome</keyword>
<feature type="region of interest" description="Disordered" evidence="1">
    <location>
        <begin position="1"/>
        <end position="22"/>
    </location>
</feature>
<dbReference type="Proteomes" id="UP000273022">
    <property type="component" value="Unassembled WGS sequence"/>
</dbReference>
<organism evidence="2 3">
    <name type="scientific">Parashewanella spongiae</name>
    <dbReference type="NCBI Taxonomy" id="342950"/>
    <lineage>
        <taxon>Bacteria</taxon>
        <taxon>Pseudomonadati</taxon>
        <taxon>Pseudomonadota</taxon>
        <taxon>Gammaproteobacteria</taxon>
        <taxon>Alteromonadales</taxon>
        <taxon>Shewanellaceae</taxon>
        <taxon>Parashewanella</taxon>
    </lineage>
</organism>
<gene>
    <name evidence="2" type="ORF">D5R81_11235</name>
</gene>
<dbReference type="RefSeq" id="WP_121853731.1">
    <property type="nucleotide sequence ID" value="NZ_CP037952.1"/>
</dbReference>
<accession>A0A3A6U5I1</accession>
<protein>
    <submittedName>
        <fullName evidence="2">Uncharacterized protein</fullName>
    </submittedName>
</protein>
<evidence type="ECO:0000256" key="1">
    <source>
        <dbReference type="SAM" id="MobiDB-lite"/>
    </source>
</evidence>
<name>A0A3A6U5I1_9GAMM</name>
<dbReference type="EMBL" id="QYYH01000064">
    <property type="protein sequence ID" value="RJY13456.1"/>
    <property type="molecule type" value="Genomic_DNA"/>
</dbReference>
<proteinExistence type="predicted"/>
<evidence type="ECO:0000313" key="3">
    <source>
        <dbReference type="Proteomes" id="UP000273022"/>
    </source>
</evidence>